<dbReference type="VEuPathDB" id="AmoebaDB:KM1_286140"/>
<evidence type="ECO:0000313" key="9">
    <source>
        <dbReference type="Proteomes" id="UP000078387"/>
    </source>
</evidence>
<comment type="similarity">
    <text evidence="2">Belongs to the TMEM144 family.</text>
</comment>
<dbReference type="Pfam" id="PF07857">
    <property type="entry name" value="TMEM144"/>
    <property type="match status" value="1"/>
</dbReference>
<comment type="subcellular location">
    <subcellularLocation>
        <location evidence="1">Membrane</location>
        <topology evidence="1">Multi-pass membrane protein</topology>
    </subcellularLocation>
</comment>
<feature type="transmembrane region" description="Helical" evidence="7">
    <location>
        <begin position="104"/>
        <end position="123"/>
    </location>
</feature>
<evidence type="ECO:0008006" key="10">
    <source>
        <dbReference type="Google" id="ProtNLM"/>
    </source>
</evidence>
<evidence type="ECO:0000313" key="8">
    <source>
        <dbReference type="EMBL" id="GAT98338.1"/>
    </source>
</evidence>
<evidence type="ECO:0000256" key="7">
    <source>
        <dbReference type="SAM" id="Phobius"/>
    </source>
</evidence>
<evidence type="ECO:0000256" key="2">
    <source>
        <dbReference type="ARBA" id="ARBA00005731"/>
    </source>
</evidence>
<dbReference type="GO" id="GO:0016020">
    <property type="term" value="C:membrane"/>
    <property type="evidence" value="ECO:0007669"/>
    <property type="project" value="UniProtKB-SubCell"/>
</dbReference>
<dbReference type="EMBL" id="BDEQ01000001">
    <property type="protein sequence ID" value="GAT98338.1"/>
    <property type="molecule type" value="Genomic_DNA"/>
</dbReference>
<dbReference type="InterPro" id="IPR036259">
    <property type="entry name" value="MFS_trans_sf"/>
</dbReference>
<keyword evidence="3 7" id="KW-0812">Transmembrane</keyword>
<dbReference type="InterPro" id="IPR010651">
    <property type="entry name" value="Sugar_transport"/>
</dbReference>
<evidence type="ECO:0000256" key="6">
    <source>
        <dbReference type="SAM" id="MobiDB-lite"/>
    </source>
</evidence>
<dbReference type="VEuPathDB" id="AmoebaDB:EHI7A_202250"/>
<feature type="region of interest" description="Disordered" evidence="6">
    <location>
        <begin position="180"/>
        <end position="214"/>
    </location>
</feature>
<dbReference type="Proteomes" id="UP000078387">
    <property type="component" value="Unassembled WGS sequence"/>
</dbReference>
<dbReference type="InterPro" id="IPR012435">
    <property type="entry name" value="TMEM144"/>
</dbReference>
<keyword evidence="4 7" id="KW-1133">Transmembrane helix</keyword>
<evidence type="ECO:0000256" key="3">
    <source>
        <dbReference type="ARBA" id="ARBA00022692"/>
    </source>
</evidence>
<evidence type="ECO:0000256" key="4">
    <source>
        <dbReference type="ARBA" id="ARBA00022989"/>
    </source>
</evidence>
<dbReference type="VEuPathDB" id="AmoebaDB:EHI_107660"/>
<gene>
    <name evidence="8" type="ORF">CL6EHI_107660</name>
</gene>
<dbReference type="AlphaFoldDB" id="A0A5K1UFF3"/>
<dbReference type="GO" id="GO:0015144">
    <property type="term" value="F:carbohydrate transmembrane transporter activity"/>
    <property type="evidence" value="ECO:0007669"/>
    <property type="project" value="InterPro"/>
</dbReference>
<feature type="transmembrane region" description="Helical" evidence="7">
    <location>
        <begin position="135"/>
        <end position="155"/>
    </location>
</feature>
<feature type="compositionally biased region" description="Basic and acidic residues" evidence="6">
    <location>
        <begin position="204"/>
        <end position="214"/>
    </location>
</feature>
<dbReference type="VEuPathDB" id="AmoebaDB:EHI5A_224780"/>
<evidence type="ECO:0000256" key="1">
    <source>
        <dbReference type="ARBA" id="ARBA00004141"/>
    </source>
</evidence>
<feature type="transmembrane region" description="Helical" evidence="7">
    <location>
        <begin position="41"/>
        <end position="63"/>
    </location>
</feature>
<protein>
    <recommendedName>
        <fullName evidence="10">Transmembrane protein</fullName>
    </recommendedName>
</protein>
<feature type="transmembrane region" description="Helical" evidence="7">
    <location>
        <begin position="12"/>
        <end position="29"/>
    </location>
</feature>
<keyword evidence="5 7" id="KW-0472">Membrane</keyword>
<feature type="compositionally biased region" description="Basic and acidic residues" evidence="6">
    <location>
        <begin position="180"/>
        <end position="194"/>
    </location>
</feature>
<accession>A0A5K1UFF3</accession>
<evidence type="ECO:0000256" key="5">
    <source>
        <dbReference type="ARBA" id="ARBA00023136"/>
    </source>
</evidence>
<name>A0A5K1UFF3_ENTHI</name>
<comment type="caution">
    <text evidence="8">The sequence shown here is derived from an EMBL/GenBank/DDBJ whole genome shotgun (WGS) entry which is preliminary data.</text>
</comment>
<sequence length="413" mass="45287">MSEVPDDKNVAVGYICAVISVVCFGSNFTPVKKFPTGDGFFYQWVMAIGVLLAGIFTLLIVNSTKDSPFVYFEPFAMIGGFIWSVGNVFSVPAIQMLGLSMGQGIWGICNMITGWVTGTFGWFGIHADKSTIKTFWLNCVGAAIAVCAVPFFIFIKTSTKEERQASEKLKKEKDLKEDRSDIELKDENNEHSCVENEQSEEGLEEKHRAGNEKDMNEVIDTINNTSNTDLHQIVEVDEPVSTPIERISPLSRFYNSLPFVPKKILGICCTVIVGVSYGAFFLPPKYLQDNSLGSPNGIDYVLPFFLGLFLTATAFFGAYTFAFRNNPFVYPQTIVPALLSGIITGIGTTTWFIAANNIPYSASFPIITSGPILLSSVWGIVVFGEIRGWKNFLLFGCGTVTLIAGIVCIVVSS</sequence>
<dbReference type="PANTHER" id="PTHR16119:SF17">
    <property type="entry name" value="TRANSMEMBRANE PROTEIN 144"/>
    <property type="match status" value="1"/>
</dbReference>
<feature type="transmembrane region" description="Helical" evidence="7">
    <location>
        <begin position="75"/>
        <end position="97"/>
    </location>
</feature>
<feature type="transmembrane region" description="Helical" evidence="7">
    <location>
        <begin position="302"/>
        <end position="322"/>
    </location>
</feature>
<feature type="transmembrane region" description="Helical" evidence="7">
    <location>
        <begin position="264"/>
        <end position="282"/>
    </location>
</feature>
<feature type="transmembrane region" description="Helical" evidence="7">
    <location>
        <begin position="360"/>
        <end position="383"/>
    </location>
</feature>
<organism evidence="8 9">
    <name type="scientific">Entamoeba histolytica</name>
    <dbReference type="NCBI Taxonomy" id="5759"/>
    <lineage>
        <taxon>Eukaryota</taxon>
        <taxon>Amoebozoa</taxon>
        <taxon>Evosea</taxon>
        <taxon>Archamoebae</taxon>
        <taxon>Mastigamoebida</taxon>
        <taxon>Entamoebidae</taxon>
        <taxon>Entamoeba</taxon>
    </lineage>
</organism>
<feature type="transmembrane region" description="Helical" evidence="7">
    <location>
        <begin position="392"/>
        <end position="412"/>
    </location>
</feature>
<proteinExistence type="inferred from homology"/>
<dbReference type="Gene3D" id="1.20.1250.20">
    <property type="entry name" value="MFS general substrate transporter like domains"/>
    <property type="match status" value="1"/>
</dbReference>
<dbReference type="PANTHER" id="PTHR16119">
    <property type="entry name" value="TRANSMEMBRANE PROTEIN 144"/>
    <property type="match status" value="1"/>
</dbReference>
<reference evidence="8 9" key="1">
    <citation type="submission" date="2016-05" db="EMBL/GenBank/DDBJ databases">
        <title>First whole genome sequencing of Entamoeba histolytica HM1:IMSS-clone-6.</title>
        <authorList>
            <person name="Mukherjee Avik.K."/>
            <person name="Izumyama S."/>
            <person name="Nakada-Tsukui K."/>
            <person name="Nozaki T."/>
        </authorList>
    </citation>
    <scope>NUCLEOTIDE SEQUENCE [LARGE SCALE GENOMIC DNA]</scope>
    <source>
        <strain evidence="8 9">HM1:IMSS clone 6</strain>
    </source>
</reference>
<dbReference type="OMA" id="FCHFSGI"/>
<dbReference type="VEuPathDB" id="AmoebaDB:EHI8A_237730"/>
<feature type="transmembrane region" description="Helical" evidence="7">
    <location>
        <begin position="334"/>
        <end position="354"/>
    </location>
</feature>